<name>A0ABU9EHE4_LIMFS</name>
<dbReference type="Pfam" id="PF00353">
    <property type="entry name" value="HemolysinCabind"/>
    <property type="match status" value="3"/>
</dbReference>
<proteinExistence type="predicted"/>
<organism evidence="4 5">
    <name type="scientific">Limnospira fusiformis PMC 851.14</name>
    <dbReference type="NCBI Taxonomy" id="2219512"/>
    <lineage>
        <taxon>Bacteria</taxon>
        <taxon>Bacillati</taxon>
        <taxon>Cyanobacteriota</taxon>
        <taxon>Cyanophyceae</taxon>
        <taxon>Oscillatoriophycideae</taxon>
        <taxon>Oscillatoriales</taxon>
        <taxon>Sirenicapillariaceae</taxon>
        <taxon>Limnospira</taxon>
    </lineage>
</organism>
<dbReference type="EMBL" id="JBBWYZ010000003">
    <property type="protein sequence ID" value="MEK9510777.1"/>
    <property type="molecule type" value="Genomic_DNA"/>
</dbReference>
<evidence type="ECO:0000313" key="5">
    <source>
        <dbReference type="Proteomes" id="UP001387447"/>
    </source>
</evidence>
<reference evidence="4 5" key="1">
    <citation type="journal article" date="2024" name="Front. Microbiol.">
        <title>Transcriptomic insights into the dominance of two phototrophs throughout the water column of a tropical hypersaline-alkaline crater lake (Dziani Dzaha, Mayotte).</title>
        <authorList>
            <person name="Duperron S."/>
            <person name="Halary S."/>
            <person name="Bouly J.-P."/>
            <person name="Roussel T."/>
            <person name="Hugoni M."/>
            <person name="Bruto M."/>
            <person name="Oger P."/>
            <person name="Duval C."/>
            <person name="Woo A."/>
            <person name="Jezequiel D."/>
            <person name="Ader M."/>
            <person name="Leboulanger C."/>
            <person name="Agogue H."/>
            <person name="Grossi V."/>
            <person name="Trousselier M."/>
            <person name="Bernard C."/>
        </authorList>
    </citation>
    <scope>NUCLEOTIDE SEQUENCE [LARGE SCALE GENOMIC DNA]</scope>
    <source>
        <strain evidence="4 5">PMC 851.14</strain>
    </source>
</reference>
<evidence type="ECO:0000256" key="1">
    <source>
        <dbReference type="ARBA" id="ARBA00004613"/>
    </source>
</evidence>
<dbReference type="Pfam" id="PF17963">
    <property type="entry name" value="Big_9"/>
    <property type="match status" value="1"/>
</dbReference>
<sequence length="574" mass="58492">MTSSTIPTAPAQLALRVSPGDQILSLNQVVLIFPAEPIPNRFETFPGSITNILPASNGLGDTLLGEGGVTLFVPDEPGFEATIQGSSETVIVVRAGGQDQGFLTVLNREPGRLQSRADGSFVFIPDDAGDPEPDPGTDPSPDPGTDPGTDPDPEPRENQPPIANDVFVTTTQGQDTFFDVLFNDTDPDGDTLSVQNFSSTANGALIFNGAGIFTYRPNPDFFGTDRFSYNVTDGTDSDLAQVVISVQPGDLAQIIEGIGQGTTGDDSIIGSSGDDVINGLAGNDTIFGLAGNDLLQGDEGDDLLFGNQGNDTLDGGPGNDTAYGGQDNDLIIGGDGNDLLFGNLGNDTLLGGPGADSMYGGDGNDCIRGGVGNDLIFGDKGNDILWGDDGNDTIYGGQGDDLIFGNDGADLLFGGVGNDTIFGGPGNDTIIGGEGDDQIAGEVGDDLLFGGLGADTLTGGSGSDTFAIAEGSGGGSVEEANVINDFTGGTDKIGLLGNLTFEQLSITQSEENAGNAIIRNGSDGEFLAVLIGVNSNNLTASDFVPVVGLDIGIPTPPTPTPPTPPTPPPHTTPD</sequence>
<evidence type="ECO:0000256" key="3">
    <source>
        <dbReference type="SAM" id="MobiDB-lite"/>
    </source>
</evidence>
<dbReference type="PROSITE" id="PS00330">
    <property type="entry name" value="HEMOLYSIN_CALCIUM"/>
    <property type="match status" value="6"/>
</dbReference>
<accession>A0ABU9EHE4</accession>
<dbReference type="InterPro" id="IPR050557">
    <property type="entry name" value="RTX_toxin/Mannuronan_C5-epim"/>
</dbReference>
<dbReference type="Proteomes" id="UP001387447">
    <property type="component" value="Unassembled WGS sequence"/>
</dbReference>
<dbReference type="InterPro" id="IPR011049">
    <property type="entry name" value="Serralysin-like_metalloprot_C"/>
</dbReference>
<evidence type="ECO:0000313" key="4">
    <source>
        <dbReference type="EMBL" id="MEK9510777.1"/>
    </source>
</evidence>
<protein>
    <submittedName>
        <fullName evidence="4">Ig-like domain-containing protein</fullName>
    </submittedName>
</protein>
<feature type="region of interest" description="Disordered" evidence="3">
    <location>
        <begin position="306"/>
        <end position="326"/>
    </location>
</feature>
<dbReference type="InterPro" id="IPR018511">
    <property type="entry name" value="Hemolysin-typ_Ca-bd_CS"/>
</dbReference>
<evidence type="ECO:0000256" key="2">
    <source>
        <dbReference type="ARBA" id="ARBA00022525"/>
    </source>
</evidence>
<dbReference type="PRINTS" id="PR00313">
    <property type="entry name" value="CABNDNGRPT"/>
</dbReference>
<comment type="caution">
    <text evidence="4">The sequence shown here is derived from an EMBL/GenBank/DDBJ whole genome shotgun (WGS) entry which is preliminary data.</text>
</comment>
<dbReference type="InterPro" id="IPR001343">
    <property type="entry name" value="Hemolysn_Ca-bd"/>
</dbReference>
<dbReference type="PANTHER" id="PTHR38340">
    <property type="entry name" value="S-LAYER PROTEIN"/>
    <property type="match status" value="1"/>
</dbReference>
<feature type="region of interest" description="Disordered" evidence="3">
    <location>
        <begin position="554"/>
        <end position="574"/>
    </location>
</feature>
<dbReference type="Gene3D" id="2.150.10.10">
    <property type="entry name" value="Serralysin-like metalloprotease, C-terminal"/>
    <property type="match status" value="3"/>
</dbReference>
<dbReference type="Gene3D" id="2.60.40.2810">
    <property type="match status" value="1"/>
</dbReference>
<comment type="subcellular location">
    <subcellularLocation>
        <location evidence="1">Secreted</location>
    </subcellularLocation>
</comment>
<keyword evidence="2" id="KW-0964">Secreted</keyword>
<dbReference type="PANTHER" id="PTHR38340:SF1">
    <property type="entry name" value="S-LAYER PROTEIN"/>
    <property type="match status" value="1"/>
</dbReference>
<gene>
    <name evidence="4" type="ORF">AAEJ74_03520</name>
</gene>
<feature type="region of interest" description="Disordered" evidence="3">
    <location>
        <begin position="121"/>
        <end position="162"/>
    </location>
</feature>
<keyword evidence="5" id="KW-1185">Reference proteome</keyword>
<dbReference type="SUPFAM" id="SSF51120">
    <property type="entry name" value="beta-Roll"/>
    <property type="match status" value="2"/>
</dbReference>